<evidence type="ECO:0000313" key="4">
    <source>
        <dbReference type="EMBL" id="PMD33176.1"/>
    </source>
</evidence>
<protein>
    <recommendedName>
        <fullName evidence="3">Zn(2)-C6 fungal-type domain-containing protein</fullName>
    </recommendedName>
</protein>
<sequence length="451" mass="50132">MSYQDQSGGYPPPRDQPESQYPPPPGEEDDRARAYHQRVPSNSVTLPSISPYDPQYAQQNGYAPDPRAYQQDPYRPPPGPYRDDRAYQQDYGRGGPQHMAFSQSAPRQRTAIACRYCRRRKIRCSGFDQNPEGRCSNCQRFQQECIFTPVSSQAQAFVPAHAVYPGMRNMGVGPDGRPRPMMYPQTQLYGAHGQPLGPPINQQGSPYDYPAPSPTGSYSSFSDDRGSAPPPQDQSRKRPQQDPHPSILPPPIPGQPTYPRADNSRRQAVEDDLRLPPVTPTGAATSAANYSPGSSTSSHSNLQPPQQSGLPSMSRTPPPRSSPGGDGRAADPMSLGSIMERRPDTEIDRSMLGRLDRKEQTRDTFLPGGPPILSRRGRHIVGNFFSRVDRSGNIVKTKHDLEREQKGLVQLDSDTLTFEVPNTVTLNRRNMREAIDNVRAECAEIKARRNF</sequence>
<keyword evidence="1" id="KW-0539">Nucleus</keyword>
<dbReference type="GO" id="GO:0008270">
    <property type="term" value="F:zinc ion binding"/>
    <property type="evidence" value="ECO:0007669"/>
    <property type="project" value="InterPro"/>
</dbReference>
<feature type="region of interest" description="Disordered" evidence="2">
    <location>
        <begin position="1"/>
        <end position="105"/>
    </location>
</feature>
<dbReference type="CDD" id="cd00067">
    <property type="entry name" value="GAL4"/>
    <property type="match status" value="1"/>
</dbReference>
<evidence type="ECO:0000256" key="1">
    <source>
        <dbReference type="ARBA" id="ARBA00023242"/>
    </source>
</evidence>
<evidence type="ECO:0000259" key="3">
    <source>
        <dbReference type="PROSITE" id="PS50048"/>
    </source>
</evidence>
<dbReference type="STRING" id="1149755.A0A2J6R3T3"/>
<evidence type="ECO:0000313" key="5">
    <source>
        <dbReference type="Proteomes" id="UP000235786"/>
    </source>
</evidence>
<feature type="region of interest" description="Disordered" evidence="2">
    <location>
        <begin position="171"/>
        <end position="342"/>
    </location>
</feature>
<dbReference type="Gene3D" id="4.10.240.10">
    <property type="entry name" value="Zn(2)-C6 fungal-type DNA-binding domain"/>
    <property type="match status" value="1"/>
</dbReference>
<keyword evidence="5" id="KW-1185">Reference proteome</keyword>
<dbReference type="AlphaFoldDB" id="A0A2J6R3T3"/>
<reference evidence="4 5" key="1">
    <citation type="submission" date="2016-04" db="EMBL/GenBank/DDBJ databases">
        <title>A degradative enzymes factory behind the ericoid mycorrhizal symbiosis.</title>
        <authorList>
            <consortium name="DOE Joint Genome Institute"/>
            <person name="Martino E."/>
            <person name="Morin E."/>
            <person name="Grelet G."/>
            <person name="Kuo A."/>
            <person name="Kohler A."/>
            <person name="Daghino S."/>
            <person name="Barry K."/>
            <person name="Choi C."/>
            <person name="Cichocki N."/>
            <person name="Clum A."/>
            <person name="Copeland A."/>
            <person name="Hainaut M."/>
            <person name="Haridas S."/>
            <person name="Labutti K."/>
            <person name="Lindquist E."/>
            <person name="Lipzen A."/>
            <person name="Khouja H.-R."/>
            <person name="Murat C."/>
            <person name="Ohm R."/>
            <person name="Olson A."/>
            <person name="Spatafora J."/>
            <person name="Veneault-Fourrey C."/>
            <person name="Henrissat B."/>
            <person name="Grigoriev I."/>
            <person name="Martin F."/>
            <person name="Perotto S."/>
        </authorList>
    </citation>
    <scope>NUCLEOTIDE SEQUENCE [LARGE SCALE GENOMIC DNA]</scope>
    <source>
        <strain evidence="4 5">F</strain>
    </source>
</reference>
<dbReference type="PROSITE" id="PS00463">
    <property type="entry name" value="ZN2_CY6_FUNGAL_1"/>
    <property type="match status" value="1"/>
</dbReference>
<dbReference type="InterPro" id="IPR036864">
    <property type="entry name" value="Zn2-C6_fun-type_DNA-bd_sf"/>
</dbReference>
<organism evidence="4 5">
    <name type="scientific">Hyaloscypha variabilis (strain UAMH 11265 / GT02V1 / F)</name>
    <name type="common">Meliniomyces variabilis</name>
    <dbReference type="NCBI Taxonomy" id="1149755"/>
    <lineage>
        <taxon>Eukaryota</taxon>
        <taxon>Fungi</taxon>
        <taxon>Dikarya</taxon>
        <taxon>Ascomycota</taxon>
        <taxon>Pezizomycotina</taxon>
        <taxon>Leotiomycetes</taxon>
        <taxon>Helotiales</taxon>
        <taxon>Hyaloscyphaceae</taxon>
        <taxon>Hyaloscypha</taxon>
        <taxon>Hyaloscypha variabilis</taxon>
    </lineage>
</organism>
<dbReference type="InterPro" id="IPR001138">
    <property type="entry name" value="Zn2Cys6_DnaBD"/>
</dbReference>
<gene>
    <name evidence="4" type="ORF">L207DRAFT_571404</name>
</gene>
<feature type="domain" description="Zn(2)-C6 fungal-type" evidence="3">
    <location>
        <begin position="113"/>
        <end position="147"/>
    </location>
</feature>
<evidence type="ECO:0000256" key="2">
    <source>
        <dbReference type="SAM" id="MobiDB-lite"/>
    </source>
</evidence>
<feature type="compositionally biased region" description="Basic and acidic residues" evidence="2">
    <location>
        <begin position="262"/>
        <end position="274"/>
    </location>
</feature>
<feature type="compositionally biased region" description="Pro residues" evidence="2">
    <location>
        <begin position="246"/>
        <end position="256"/>
    </location>
</feature>
<dbReference type="OrthoDB" id="5401558at2759"/>
<name>A0A2J6R3T3_HYAVF</name>
<dbReference type="SUPFAM" id="SSF57701">
    <property type="entry name" value="Zn2/Cys6 DNA-binding domain"/>
    <property type="match status" value="1"/>
</dbReference>
<feature type="compositionally biased region" description="Polar residues" evidence="2">
    <location>
        <begin position="39"/>
        <end position="48"/>
    </location>
</feature>
<dbReference type="Pfam" id="PF00172">
    <property type="entry name" value="Zn_clus"/>
    <property type="match status" value="1"/>
</dbReference>
<proteinExistence type="predicted"/>
<dbReference type="GO" id="GO:0000981">
    <property type="term" value="F:DNA-binding transcription factor activity, RNA polymerase II-specific"/>
    <property type="evidence" value="ECO:0007669"/>
    <property type="project" value="InterPro"/>
</dbReference>
<dbReference type="EMBL" id="KZ613956">
    <property type="protein sequence ID" value="PMD33176.1"/>
    <property type="molecule type" value="Genomic_DNA"/>
</dbReference>
<feature type="compositionally biased region" description="Polar residues" evidence="2">
    <location>
        <begin position="282"/>
        <end position="310"/>
    </location>
</feature>
<feature type="compositionally biased region" description="Pro residues" evidence="2">
    <location>
        <begin position="10"/>
        <end position="25"/>
    </location>
</feature>
<accession>A0A2J6R3T3</accession>
<dbReference type="SMART" id="SM00066">
    <property type="entry name" value="GAL4"/>
    <property type="match status" value="1"/>
</dbReference>
<dbReference type="Proteomes" id="UP000235786">
    <property type="component" value="Unassembled WGS sequence"/>
</dbReference>
<dbReference type="PROSITE" id="PS50048">
    <property type="entry name" value="ZN2_CY6_FUNGAL_2"/>
    <property type="match status" value="1"/>
</dbReference>